<name>A0A249KI96_9ACTN</name>
<evidence type="ECO:0000313" key="3">
    <source>
        <dbReference type="Proteomes" id="UP000217215"/>
    </source>
</evidence>
<dbReference type="InterPro" id="IPR051822">
    <property type="entry name" value="Glycosyl_Hydrolase_84"/>
</dbReference>
<keyword evidence="3" id="KW-1185">Reference proteome</keyword>
<sequence>MDIRLATKADQERLYEICVLTGDSGKDATGIFEQPDLLGDIWVGPYLHLSPEHCFVVQNQTGQALGYCIATLDTTSFETVAGATWWPEKQLSYTKPDEAQKENWSRDERLTHLIHNPLQSPSEFLEDFPSHAHINLVAEMQGKGWGKKLMTTMEDSLRSAGSVGVHLILSSKNLDALAFYQAIGYHVIFERDGQIGVAKKL</sequence>
<reference evidence="2 3" key="1">
    <citation type="submission" date="2016-07" db="EMBL/GenBank/DDBJ databases">
        <title>High microdiversification within the ubiquitous acI lineage of Actinobacteria.</title>
        <authorList>
            <person name="Neuenschwander S.M."/>
            <person name="Salcher M."/>
            <person name="Ghai R."/>
            <person name="Pernthaler J."/>
        </authorList>
    </citation>
    <scope>NUCLEOTIDE SEQUENCE [LARGE SCALE GENOMIC DNA]</scope>
    <source>
        <strain evidence="2">MMS-IA-56</strain>
    </source>
</reference>
<dbReference type="Pfam" id="PF00583">
    <property type="entry name" value="Acetyltransf_1"/>
    <property type="match status" value="1"/>
</dbReference>
<protein>
    <submittedName>
        <fullName evidence="2">Acetyltransferase</fullName>
    </submittedName>
</protein>
<dbReference type="PANTHER" id="PTHR13170">
    <property type="entry name" value="O-GLCNACASE"/>
    <property type="match status" value="1"/>
</dbReference>
<dbReference type="InterPro" id="IPR000182">
    <property type="entry name" value="GNAT_dom"/>
</dbReference>
<evidence type="ECO:0000313" key="2">
    <source>
        <dbReference type="EMBL" id="ASY16522.1"/>
    </source>
</evidence>
<dbReference type="OrthoDB" id="8593648at2"/>
<dbReference type="CDD" id="cd04301">
    <property type="entry name" value="NAT_SF"/>
    <property type="match status" value="1"/>
</dbReference>
<feature type="domain" description="N-acetyltransferase" evidence="1">
    <location>
        <begin position="72"/>
        <end position="201"/>
    </location>
</feature>
<dbReference type="PANTHER" id="PTHR13170:SF16">
    <property type="entry name" value="PROTEIN O-GLCNACASE"/>
    <property type="match status" value="1"/>
</dbReference>
<dbReference type="InterPro" id="IPR016181">
    <property type="entry name" value="Acyl_CoA_acyltransferase"/>
</dbReference>
<dbReference type="GO" id="GO:0016747">
    <property type="term" value="F:acyltransferase activity, transferring groups other than amino-acyl groups"/>
    <property type="evidence" value="ECO:0007669"/>
    <property type="project" value="InterPro"/>
</dbReference>
<proteinExistence type="predicted"/>
<dbReference type="KEGG" id="psuf:A1sIA56_06520"/>
<evidence type="ECO:0000259" key="1">
    <source>
        <dbReference type="PROSITE" id="PS51186"/>
    </source>
</evidence>
<dbReference type="RefSeq" id="WP_095674086.1">
    <property type="nucleotide sequence ID" value="NZ_CP016773.1"/>
</dbReference>
<dbReference type="Proteomes" id="UP000217215">
    <property type="component" value="Chromosome"/>
</dbReference>
<dbReference type="SUPFAM" id="SSF55729">
    <property type="entry name" value="Acyl-CoA N-acyltransferases (Nat)"/>
    <property type="match status" value="1"/>
</dbReference>
<organism evidence="2 3">
    <name type="scientific">Candidatus Planktophila sulfonica</name>
    <dbReference type="NCBI Taxonomy" id="1884904"/>
    <lineage>
        <taxon>Bacteria</taxon>
        <taxon>Bacillati</taxon>
        <taxon>Actinomycetota</taxon>
        <taxon>Actinomycetes</taxon>
        <taxon>Candidatus Nanopelagicales</taxon>
        <taxon>Candidatus Nanopelagicaceae</taxon>
        <taxon>Candidatus Planktophila</taxon>
    </lineage>
</organism>
<keyword evidence="2" id="KW-0808">Transferase</keyword>
<dbReference type="Gene3D" id="3.40.630.30">
    <property type="match status" value="1"/>
</dbReference>
<accession>A0A249KI96</accession>
<dbReference type="PROSITE" id="PS51186">
    <property type="entry name" value="GNAT"/>
    <property type="match status" value="1"/>
</dbReference>
<dbReference type="EMBL" id="CP016773">
    <property type="protein sequence ID" value="ASY16522.1"/>
    <property type="molecule type" value="Genomic_DNA"/>
</dbReference>
<dbReference type="AlphaFoldDB" id="A0A249KI96"/>
<gene>
    <name evidence="2" type="ORF">A1sIA56_06520</name>
</gene>